<evidence type="ECO:0000313" key="3">
    <source>
        <dbReference type="Proteomes" id="UP001161409"/>
    </source>
</evidence>
<dbReference type="InterPro" id="IPR013691">
    <property type="entry name" value="MeTrfase_14"/>
</dbReference>
<dbReference type="GO" id="GO:0032259">
    <property type="term" value="P:methylation"/>
    <property type="evidence" value="ECO:0007669"/>
    <property type="project" value="UniProtKB-KW"/>
</dbReference>
<keyword evidence="3" id="KW-1185">Reference proteome</keyword>
<proteinExistence type="predicted"/>
<reference evidence="2" key="1">
    <citation type="journal article" date="2014" name="Int. J. Syst. Evol. Microbiol.">
        <title>Complete genome of a new Firmicutes species belonging to the dominant human colonic microbiota ('Ruminococcus bicirculans') reveals two chromosomes and a selective capacity to utilize plant glucans.</title>
        <authorList>
            <consortium name="NISC Comparative Sequencing Program"/>
            <person name="Wegmann U."/>
            <person name="Louis P."/>
            <person name="Goesmann A."/>
            <person name="Henrissat B."/>
            <person name="Duncan S.H."/>
            <person name="Flint H.J."/>
        </authorList>
    </citation>
    <scope>NUCLEOTIDE SEQUENCE</scope>
    <source>
        <strain evidence="2">NBRC 103408</strain>
    </source>
</reference>
<dbReference type="EMBL" id="BSNF01000010">
    <property type="protein sequence ID" value="GLQ07897.1"/>
    <property type="molecule type" value="Genomic_DNA"/>
</dbReference>
<dbReference type="Gene3D" id="3.40.50.720">
    <property type="entry name" value="NAD(P)-binding Rossmann-like Domain"/>
    <property type="match status" value="1"/>
</dbReference>
<reference evidence="2" key="2">
    <citation type="submission" date="2023-01" db="EMBL/GenBank/DDBJ databases">
        <title>Draft genome sequence of Sneathiella chinensis strain NBRC 103408.</title>
        <authorList>
            <person name="Sun Q."/>
            <person name="Mori K."/>
        </authorList>
    </citation>
    <scope>NUCLEOTIDE SEQUENCE</scope>
    <source>
        <strain evidence="2">NBRC 103408</strain>
    </source>
</reference>
<accession>A0ABQ5U704</accession>
<dbReference type="Proteomes" id="UP001161409">
    <property type="component" value="Unassembled WGS sequence"/>
</dbReference>
<keyword evidence="2" id="KW-0489">Methyltransferase</keyword>
<feature type="domain" description="C-methyltransferase" evidence="1">
    <location>
        <begin position="269"/>
        <end position="382"/>
    </location>
</feature>
<name>A0ABQ5U704_9PROT</name>
<keyword evidence="2" id="KW-0808">Transferase</keyword>
<protein>
    <submittedName>
        <fullName evidence="2">NDP-hexose methyltransferase</fullName>
    </submittedName>
</protein>
<dbReference type="Pfam" id="PF13489">
    <property type="entry name" value="Methyltransf_23"/>
    <property type="match status" value="1"/>
</dbReference>
<dbReference type="InterPro" id="IPR029063">
    <property type="entry name" value="SAM-dependent_MTases_sf"/>
</dbReference>
<dbReference type="Pfam" id="PF08484">
    <property type="entry name" value="Methyltransf_14"/>
    <property type="match status" value="1"/>
</dbReference>
<comment type="caution">
    <text evidence="2">The sequence shown here is derived from an EMBL/GenBank/DDBJ whole genome shotgun (WGS) entry which is preliminary data.</text>
</comment>
<dbReference type="PANTHER" id="PTHR43861">
    <property type="entry name" value="TRANS-ACONITATE 2-METHYLTRANSFERASE-RELATED"/>
    <property type="match status" value="1"/>
</dbReference>
<gene>
    <name evidence="2" type="ORF">GCM10007924_31190</name>
</gene>
<dbReference type="Gene3D" id="3.40.50.150">
    <property type="entry name" value="Vaccinia Virus protein VP39"/>
    <property type="match status" value="1"/>
</dbReference>
<evidence type="ECO:0000259" key="1">
    <source>
        <dbReference type="Pfam" id="PF08484"/>
    </source>
</evidence>
<sequence>MTNELTSCPACAGTTLTAFYEVADVPVHSCLMLDNPEEAKAFPRGDVKLAQCEDCGFITNLLFDPQWSTYAPNYEDQQSFSPTFNGFAGDLARGLIDRYDIHDKTLVEVGCSKGDFLALMCELGNNRGVGIDPSAVAGRVKTTAADRLRFINDYYGDEHTDIPADFIYTRHTLEHVQPVRDFTALIRKAATQGSPVPVMIEIPDMMRVLETAAFEDIYYEHCSYFTPGTLARLARKVGFDLLDLRLEYDNQYLVLEARPGPLSGKTLAIEEDVAATKAMVQTFLSRIEGKLSGWKTRIKDARQRGEKIAVWGSGSKCVAFLTTLGMVDQIDMVVDINPNRHGKYAPGLGVRIHDPNDLKQLQPEQVIIMNDIYEPEITRDIQAMGLTPEIRTI</sequence>
<evidence type="ECO:0000313" key="2">
    <source>
        <dbReference type="EMBL" id="GLQ07897.1"/>
    </source>
</evidence>
<dbReference type="GO" id="GO:0008168">
    <property type="term" value="F:methyltransferase activity"/>
    <property type="evidence" value="ECO:0007669"/>
    <property type="project" value="UniProtKB-KW"/>
</dbReference>
<dbReference type="SUPFAM" id="SSF53335">
    <property type="entry name" value="S-adenosyl-L-methionine-dependent methyltransferases"/>
    <property type="match status" value="1"/>
</dbReference>
<organism evidence="2 3">
    <name type="scientific">Sneathiella chinensis</name>
    <dbReference type="NCBI Taxonomy" id="349750"/>
    <lineage>
        <taxon>Bacteria</taxon>
        <taxon>Pseudomonadati</taxon>
        <taxon>Pseudomonadota</taxon>
        <taxon>Alphaproteobacteria</taxon>
        <taxon>Sneathiellales</taxon>
        <taxon>Sneathiellaceae</taxon>
        <taxon>Sneathiella</taxon>
    </lineage>
</organism>
<dbReference type="RefSeq" id="WP_284347907.1">
    <property type="nucleotide sequence ID" value="NZ_BSNF01000010.1"/>
</dbReference>